<comment type="subcellular location">
    <subcellularLocation>
        <location evidence="1 7">Nucleus</location>
    </subcellularLocation>
</comment>
<dbReference type="PROSITE" id="PS01251">
    <property type="entry name" value="PCNA_1"/>
    <property type="match status" value="1"/>
</dbReference>
<keyword evidence="5 7" id="KW-0539">Nucleus</keyword>
<dbReference type="InterPro" id="IPR046938">
    <property type="entry name" value="DNA_clamp_sf"/>
</dbReference>
<dbReference type="SUPFAM" id="SSF55979">
    <property type="entry name" value="DNA clamp"/>
    <property type="match status" value="2"/>
</dbReference>
<evidence type="ECO:0000256" key="5">
    <source>
        <dbReference type="ARBA" id="ARBA00023242"/>
    </source>
</evidence>
<dbReference type="GO" id="GO:0043626">
    <property type="term" value="C:PCNA complex"/>
    <property type="evidence" value="ECO:0007669"/>
    <property type="project" value="EnsemblFungi"/>
</dbReference>
<dbReference type="RefSeq" id="XP_013021143.1">
    <property type="nucleotide sequence ID" value="XM_013165689.1"/>
</dbReference>
<dbReference type="AlphaFoldDB" id="S9X957"/>
<gene>
    <name evidence="11" type="ORF">SPOG_03030</name>
</gene>
<evidence type="ECO:0000256" key="4">
    <source>
        <dbReference type="ARBA" id="ARBA00023125"/>
    </source>
</evidence>
<dbReference type="Proteomes" id="UP000015464">
    <property type="component" value="Unassembled WGS sequence"/>
</dbReference>
<dbReference type="GO" id="GO:0042276">
    <property type="term" value="P:error-prone translesion synthesis"/>
    <property type="evidence" value="ECO:0007669"/>
    <property type="project" value="EnsemblFungi"/>
</dbReference>
<keyword evidence="12" id="KW-1185">Reference proteome</keyword>
<evidence type="ECO:0000256" key="3">
    <source>
        <dbReference type="ARBA" id="ARBA00022705"/>
    </source>
</evidence>
<accession>S9X957</accession>
<evidence type="ECO:0000256" key="2">
    <source>
        <dbReference type="ARBA" id="ARBA00010462"/>
    </source>
</evidence>
<dbReference type="GO" id="GO:1903459">
    <property type="term" value="P:mitotic DNA replication lagging strand elongation"/>
    <property type="evidence" value="ECO:0007669"/>
    <property type="project" value="EnsemblFungi"/>
</dbReference>
<feature type="domain" description="Proliferating cell nuclear antigen PCNA C-terminal" evidence="10">
    <location>
        <begin position="127"/>
        <end position="253"/>
    </location>
</feature>
<evidence type="ECO:0000259" key="9">
    <source>
        <dbReference type="Pfam" id="PF00705"/>
    </source>
</evidence>
<dbReference type="Pfam" id="PF00705">
    <property type="entry name" value="PCNA_N"/>
    <property type="match status" value="1"/>
</dbReference>
<dbReference type="HOGENOM" id="CLU_043978_3_0_1"/>
<organism evidence="11 12">
    <name type="scientific">Schizosaccharomyces cryophilus (strain OY26 / ATCC MYA-4695 / CBS 11777 / NBRC 106824 / NRRL Y48691)</name>
    <name type="common">Fission yeast</name>
    <dbReference type="NCBI Taxonomy" id="653667"/>
    <lineage>
        <taxon>Eukaryota</taxon>
        <taxon>Fungi</taxon>
        <taxon>Dikarya</taxon>
        <taxon>Ascomycota</taxon>
        <taxon>Taphrinomycotina</taxon>
        <taxon>Schizosaccharomycetes</taxon>
        <taxon>Schizosaccharomycetales</taxon>
        <taxon>Schizosaccharomycetaceae</taxon>
        <taxon>Schizosaccharomyces</taxon>
    </lineage>
</organism>
<dbReference type="HAMAP" id="MF_00317">
    <property type="entry name" value="DNApol_clamp_arch"/>
    <property type="match status" value="1"/>
</dbReference>
<evidence type="ECO:0000259" key="10">
    <source>
        <dbReference type="Pfam" id="PF02747"/>
    </source>
</evidence>
<dbReference type="PROSITE" id="PS00293">
    <property type="entry name" value="PCNA_2"/>
    <property type="match status" value="1"/>
</dbReference>
<dbReference type="FunFam" id="3.10.150.10:FF:000008">
    <property type="entry name" value="Proliferating cell nuclear antigen"/>
    <property type="match status" value="1"/>
</dbReference>
<dbReference type="GeneID" id="25037349"/>
<dbReference type="GO" id="GO:0005654">
    <property type="term" value="C:nucleoplasm"/>
    <property type="evidence" value="ECO:0007669"/>
    <property type="project" value="EnsemblFungi"/>
</dbReference>
<dbReference type="PANTHER" id="PTHR11352">
    <property type="entry name" value="PROLIFERATING CELL NUCLEAR ANTIGEN"/>
    <property type="match status" value="1"/>
</dbReference>
<comment type="function">
    <text evidence="7">This protein is an auxiliary protein of DNA polymerase delta and is involved in the control of eukaryotic DNA replication by increasing the polymerase's processivity during elongation of the leading strand.</text>
</comment>
<dbReference type="EMBL" id="KE546988">
    <property type="protein sequence ID" value="EPY53737.1"/>
    <property type="molecule type" value="Genomic_DNA"/>
</dbReference>
<feature type="domain" description="Proliferating cell nuclear antigen PCNA N-terminal" evidence="9">
    <location>
        <begin position="1"/>
        <end position="124"/>
    </location>
</feature>
<evidence type="ECO:0000256" key="8">
    <source>
        <dbReference type="RuleBase" id="RU003671"/>
    </source>
</evidence>
<evidence type="ECO:0000313" key="12">
    <source>
        <dbReference type="Proteomes" id="UP000015464"/>
    </source>
</evidence>
<dbReference type="PRINTS" id="PR00339">
    <property type="entry name" value="PCNACYCLIN"/>
</dbReference>
<dbReference type="STRING" id="653667.S9X957"/>
<dbReference type="CDD" id="cd00577">
    <property type="entry name" value="PCNA"/>
    <property type="match status" value="1"/>
</dbReference>
<keyword evidence="3 8" id="KW-0235">DNA replication</keyword>
<dbReference type="GO" id="GO:0030337">
    <property type="term" value="F:DNA polymerase processivity factor activity"/>
    <property type="evidence" value="ECO:0007669"/>
    <property type="project" value="EnsemblFungi"/>
</dbReference>
<dbReference type="PANTHER" id="PTHR11352:SF0">
    <property type="entry name" value="PROLIFERATING CELL NUCLEAR ANTIGEN"/>
    <property type="match status" value="1"/>
</dbReference>
<dbReference type="GO" id="GO:0070987">
    <property type="term" value="P:error-free translesion synthesis"/>
    <property type="evidence" value="ECO:0007669"/>
    <property type="project" value="EnsemblFungi"/>
</dbReference>
<name>S9X957_SCHCR</name>
<sequence>MLEARLQQAALLKKLLDAIKELVTDANFDCNDNGISLQAMDSSHVALVSMLIKSDGFEPYRCDRNIALGINLNALSKVLRCAQNEDLVTLKAEDTPETLNMVFESEKNDRISDYAVKLMDIDQEHLGIPDIEYDATVTMPSAEFQRIIRDLLTLSDSVRIHASKEGVRFSCKGDIGAGSTTLKQHTDLADNDQSIEVSLTQAVSLGFSLKYLAQFTKATPLANRVTLCMSSEVPLLVEYQMESGYLRFYLAPKIGDEDEDE</sequence>
<reference evidence="11 12" key="1">
    <citation type="journal article" date="2011" name="Science">
        <title>Comparative functional genomics of the fission yeasts.</title>
        <authorList>
            <person name="Rhind N."/>
            <person name="Chen Z."/>
            <person name="Yassour M."/>
            <person name="Thompson D.A."/>
            <person name="Haas B.J."/>
            <person name="Habib N."/>
            <person name="Wapinski I."/>
            <person name="Roy S."/>
            <person name="Lin M.F."/>
            <person name="Heiman D.I."/>
            <person name="Young S.K."/>
            <person name="Furuya K."/>
            <person name="Guo Y."/>
            <person name="Pidoux A."/>
            <person name="Chen H.M."/>
            <person name="Robbertse B."/>
            <person name="Goldberg J.M."/>
            <person name="Aoki K."/>
            <person name="Bayne E.H."/>
            <person name="Berlin A.M."/>
            <person name="Desjardins C.A."/>
            <person name="Dobbs E."/>
            <person name="Dukaj L."/>
            <person name="Fan L."/>
            <person name="FitzGerald M.G."/>
            <person name="French C."/>
            <person name="Gujja S."/>
            <person name="Hansen K."/>
            <person name="Keifenheim D."/>
            <person name="Levin J.Z."/>
            <person name="Mosher R.A."/>
            <person name="Mueller C.A."/>
            <person name="Pfiffner J."/>
            <person name="Priest M."/>
            <person name="Russ C."/>
            <person name="Smialowska A."/>
            <person name="Swoboda P."/>
            <person name="Sykes S.M."/>
            <person name="Vaughn M."/>
            <person name="Vengrova S."/>
            <person name="Yoder R."/>
            <person name="Zeng Q."/>
            <person name="Allshire R."/>
            <person name="Baulcombe D."/>
            <person name="Birren B.W."/>
            <person name="Brown W."/>
            <person name="Ekwall K."/>
            <person name="Kellis M."/>
            <person name="Leatherwood J."/>
            <person name="Levin H."/>
            <person name="Margalit H."/>
            <person name="Martienssen R."/>
            <person name="Nieduszynski C.A."/>
            <person name="Spatafora J.W."/>
            <person name="Friedman N."/>
            <person name="Dalgaard J.Z."/>
            <person name="Baumann P."/>
            <person name="Niki H."/>
            <person name="Regev A."/>
            <person name="Nusbaum C."/>
        </authorList>
    </citation>
    <scope>NUCLEOTIDE SEQUENCE [LARGE SCALE GENOMIC DNA]</scope>
    <source>
        <strain evidence="12">OY26 / ATCC MYA-4695 / CBS 11777 / NBRC 106824 / NRRL Y48691</strain>
    </source>
</reference>
<comment type="similarity">
    <text evidence="2 8">Belongs to the PCNA family.</text>
</comment>
<proteinExistence type="inferred from homology"/>
<dbReference type="eggNOG" id="KOG1636">
    <property type="taxonomic scope" value="Eukaryota"/>
</dbReference>
<keyword evidence="4 8" id="KW-0238">DNA-binding</keyword>
<dbReference type="GO" id="GO:0035861">
    <property type="term" value="C:site of double-strand break"/>
    <property type="evidence" value="ECO:0007669"/>
    <property type="project" value="EnsemblFungi"/>
</dbReference>
<dbReference type="Gene3D" id="3.10.150.10">
    <property type="entry name" value="DNA Polymerase III, subunit A, domain 2"/>
    <property type="match status" value="2"/>
</dbReference>
<evidence type="ECO:0000256" key="7">
    <source>
        <dbReference type="RuleBase" id="RU000641"/>
    </source>
</evidence>
<dbReference type="NCBIfam" id="TIGR00590">
    <property type="entry name" value="pcna"/>
    <property type="match status" value="1"/>
</dbReference>
<comment type="function">
    <text evidence="6">This protein is an auxiliary protein of DNA polymerase delta and is involved in the control of eukaryotic DNA replication by increasing the polymerase's processibility during elongation of the leading strand. Involved in DNA repair.</text>
</comment>
<dbReference type="FunFam" id="3.70.10.10:FF:000001">
    <property type="entry name" value="Proliferating cell nuclear antigen"/>
    <property type="match status" value="1"/>
</dbReference>
<dbReference type="GO" id="GO:0006275">
    <property type="term" value="P:regulation of DNA replication"/>
    <property type="evidence" value="ECO:0007669"/>
    <property type="project" value="InterPro"/>
</dbReference>
<dbReference type="GO" id="GO:0003677">
    <property type="term" value="F:DNA binding"/>
    <property type="evidence" value="ECO:0007669"/>
    <property type="project" value="UniProtKB-KW"/>
</dbReference>
<dbReference type="GO" id="GO:0006272">
    <property type="term" value="P:leading strand elongation"/>
    <property type="evidence" value="ECO:0007669"/>
    <property type="project" value="TreeGrafter"/>
</dbReference>
<dbReference type="InterPro" id="IPR022649">
    <property type="entry name" value="Pr_cel_nuc_antig_C"/>
</dbReference>
<dbReference type="GO" id="GO:0006298">
    <property type="term" value="P:mismatch repair"/>
    <property type="evidence" value="ECO:0007669"/>
    <property type="project" value="TreeGrafter"/>
</dbReference>
<dbReference type="OMA" id="EMKLINM"/>
<dbReference type="GO" id="GO:0000785">
    <property type="term" value="C:chromatin"/>
    <property type="evidence" value="ECO:0007669"/>
    <property type="project" value="EnsemblFungi"/>
</dbReference>
<protein>
    <recommendedName>
        <fullName evidence="7">DNA sliding clamp PCNA</fullName>
    </recommendedName>
</protein>
<dbReference type="InterPro" id="IPR022659">
    <property type="entry name" value="Pr_cel_nuc_antig_CS"/>
</dbReference>
<dbReference type="Pfam" id="PF02747">
    <property type="entry name" value="PCNA_C"/>
    <property type="match status" value="1"/>
</dbReference>
<dbReference type="FunFam" id="3.10.150.10:FF:000006">
    <property type="entry name" value="Proliferating cell nuclear antigen"/>
    <property type="match status" value="1"/>
</dbReference>
<dbReference type="GO" id="GO:0070914">
    <property type="term" value="P:UV-damage excision repair"/>
    <property type="evidence" value="ECO:0007669"/>
    <property type="project" value="EnsemblFungi"/>
</dbReference>
<evidence type="ECO:0000256" key="6">
    <source>
        <dbReference type="ARBA" id="ARBA00054163"/>
    </source>
</evidence>
<dbReference type="GO" id="GO:0043596">
    <property type="term" value="C:nuclear replication fork"/>
    <property type="evidence" value="ECO:0007669"/>
    <property type="project" value="EnsemblFungi"/>
</dbReference>
<evidence type="ECO:0000313" key="11">
    <source>
        <dbReference type="EMBL" id="EPY53737.1"/>
    </source>
</evidence>
<evidence type="ECO:0000256" key="1">
    <source>
        <dbReference type="ARBA" id="ARBA00004123"/>
    </source>
</evidence>
<dbReference type="InterPro" id="IPR000730">
    <property type="entry name" value="Pr_cel_nuc_antig"/>
</dbReference>
<dbReference type="InterPro" id="IPR022648">
    <property type="entry name" value="Pr_cel_nuc_antig_N"/>
</dbReference>
<dbReference type="OrthoDB" id="534348at2759"/>